<dbReference type="Proteomes" id="UP000722957">
    <property type="component" value="Unassembled WGS sequence"/>
</dbReference>
<dbReference type="EMBL" id="RDOM01000003">
    <property type="protein sequence ID" value="MBF4270612.1"/>
    <property type="molecule type" value="Genomic_DNA"/>
</dbReference>
<dbReference type="SUPFAM" id="SSF55073">
    <property type="entry name" value="Nucleotide cyclase"/>
    <property type="match status" value="1"/>
</dbReference>
<evidence type="ECO:0000313" key="4">
    <source>
        <dbReference type="EMBL" id="MBF4270612.1"/>
    </source>
</evidence>
<name>A0AAW4AUA6_VIBAN</name>
<dbReference type="CDD" id="cd01948">
    <property type="entry name" value="EAL"/>
    <property type="match status" value="1"/>
</dbReference>
<evidence type="ECO:0000259" key="3">
    <source>
        <dbReference type="PROSITE" id="PS50887"/>
    </source>
</evidence>
<dbReference type="InterPro" id="IPR050706">
    <property type="entry name" value="Cyclic-di-GMP_PDE-like"/>
</dbReference>
<feature type="transmembrane region" description="Helical" evidence="1">
    <location>
        <begin position="45"/>
        <end position="64"/>
    </location>
</feature>
<dbReference type="InterPro" id="IPR001633">
    <property type="entry name" value="EAL_dom"/>
</dbReference>
<sequence length="501" mass="56080">MDRAGISAVKVALIYATFAVLWILFSDMTVELLLDNAQLRALAQTYKGLMFVIITALLLLMLVLRGNRLLEKTNDMDSLTGLHSLSMFVRTLNITIKKLKSNERFILCYLDVDDFKSINETLGFERADAFLQDLAHDINEITLPGSLVSRLHADQFASFVKLSDAVDMDSHVRSVQRLYTHRAKQHNIETTCCIGVAIYPADGISARELMVSATEALNVAKKQKNAIQYHDKTLTEKAMQRRQMVLDLRLAIDDDSLTVVYQPKYDLKTLTVNGVEVLIRWNHPVKGAIPPDVFIPLAEDNGLTGAISKFVVGKVSQELGRSGILGTQIKHVAVNVSATEFNNADEMYELTRFIQQHENLNSYIRIEITETATLTDMKKSVEIISNLQSNGITFSIDDFGTGYTSLAMLKDLTVDEIKIDRSFVSEVEHDDRSRTIVNAIIAMAQSFDINIVAEGVETANQLKILQAMGCQQVQGYYLGHPMPVEDLIDHLSSNYHLKSFL</sequence>
<keyword evidence="1" id="KW-0812">Transmembrane</keyword>
<feature type="domain" description="GGDEF" evidence="3">
    <location>
        <begin position="103"/>
        <end position="232"/>
    </location>
</feature>
<dbReference type="SUPFAM" id="SSF141868">
    <property type="entry name" value="EAL domain-like"/>
    <property type="match status" value="1"/>
</dbReference>
<dbReference type="SMART" id="SM00267">
    <property type="entry name" value="GGDEF"/>
    <property type="match status" value="1"/>
</dbReference>
<dbReference type="InterPro" id="IPR029787">
    <property type="entry name" value="Nucleotide_cyclase"/>
</dbReference>
<dbReference type="PROSITE" id="PS50887">
    <property type="entry name" value="GGDEF"/>
    <property type="match status" value="1"/>
</dbReference>
<feature type="transmembrane region" description="Helical" evidence="1">
    <location>
        <begin position="7"/>
        <end position="25"/>
    </location>
</feature>
<keyword evidence="1" id="KW-0472">Membrane</keyword>
<evidence type="ECO:0000313" key="5">
    <source>
        <dbReference type="Proteomes" id="UP000722957"/>
    </source>
</evidence>
<keyword evidence="1" id="KW-1133">Transmembrane helix</keyword>
<dbReference type="CDD" id="cd01949">
    <property type="entry name" value="GGDEF"/>
    <property type="match status" value="1"/>
</dbReference>
<dbReference type="InterPro" id="IPR035919">
    <property type="entry name" value="EAL_sf"/>
</dbReference>
<accession>A0AAW4AUA6</accession>
<dbReference type="Pfam" id="PF00563">
    <property type="entry name" value="EAL"/>
    <property type="match status" value="1"/>
</dbReference>
<dbReference type="KEGG" id="vau:VANGNB10_cI1029"/>
<dbReference type="AlphaFoldDB" id="A0AAW4AUA6"/>
<dbReference type="GO" id="GO:0071111">
    <property type="term" value="F:cyclic-guanylate-specific phosphodiesterase activity"/>
    <property type="evidence" value="ECO:0007669"/>
    <property type="project" value="InterPro"/>
</dbReference>
<dbReference type="Pfam" id="PF00990">
    <property type="entry name" value="GGDEF"/>
    <property type="match status" value="1"/>
</dbReference>
<dbReference type="Gene3D" id="3.30.70.270">
    <property type="match status" value="1"/>
</dbReference>
<dbReference type="PANTHER" id="PTHR33121:SF79">
    <property type="entry name" value="CYCLIC DI-GMP PHOSPHODIESTERASE PDED-RELATED"/>
    <property type="match status" value="1"/>
</dbReference>
<gene>
    <name evidence="4" type="ORF">EAY07_00840</name>
</gene>
<evidence type="ECO:0000256" key="1">
    <source>
        <dbReference type="SAM" id="Phobius"/>
    </source>
</evidence>
<dbReference type="InterPro" id="IPR000160">
    <property type="entry name" value="GGDEF_dom"/>
</dbReference>
<dbReference type="PANTHER" id="PTHR33121">
    <property type="entry name" value="CYCLIC DI-GMP PHOSPHODIESTERASE PDEF"/>
    <property type="match status" value="1"/>
</dbReference>
<proteinExistence type="predicted"/>
<dbReference type="PROSITE" id="PS50883">
    <property type="entry name" value="EAL"/>
    <property type="match status" value="1"/>
</dbReference>
<reference evidence="4 5" key="1">
    <citation type="journal article" date="2021" name="PeerJ">
        <title>Analysis of 44 Vibrio anguillarum genomes reveals high genetic diversity.</title>
        <authorList>
            <person name="Hansen M.J."/>
            <person name="Dalsgaard I."/>
        </authorList>
    </citation>
    <scope>NUCLEOTIDE SEQUENCE [LARGE SCALE GENOMIC DNA]</scope>
    <source>
        <strain evidence="4 5">17-16730-2A</strain>
    </source>
</reference>
<evidence type="ECO:0000259" key="2">
    <source>
        <dbReference type="PROSITE" id="PS50883"/>
    </source>
</evidence>
<dbReference type="InterPro" id="IPR043128">
    <property type="entry name" value="Rev_trsase/Diguanyl_cyclase"/>
</dbReference>
<dbReference type="NCBIfam" id="TIGR00254">
    <property type="entry name" value="GGDEF"/>
    <property type="match status" value="1"/>
</dbReference>
<dbReference type="RefSeq" id="WP_013857137.1">
    <property type="nucleotide sequence ID" value="NZ_CP020534.1"/>
</dbReference>
<dbReference type="Gene3D" id="3.20.20.450">
    <property type="entry name" value="EAL domain"/>
    <property type="match status" value="1"/>
</dbReference>
<protein>
    <submittedName>
        <fullName evidence="4">Bifunctional diguanylate cyclase/phosphodiesterase</fullName>
    </submittedName>
</protein>
<feature type="domain" description="EAL" evidence="2">
    <location>
        <begin position="241"/>
        <end position="495"/>
    </location>
</feature>
<organism evidence="4 5">
    <name type="scientific">Vibrio anguillarum</name>
    <name type="common">Listonella anguillarum</name>
    <dbReference type="NCBI Taxonomy" id="55601"/>
    <lineage>
        <taxon>Bacteria</taxon>
        <taxon>Pseudomonadati</taxon>
        <taxon>Pseudomonadota</taxon>
        <taxon>Gammaproteobacteria</taxon>
        <taxon>Vibrionales</taxon>
        <taxon>Vibrionaceae</taxon>
        <taxon>Vibrio</taxon>
    </lineage>
</organism>
<comment type="caution">
    <text evidence="4">The sequence shown here is derived from an EMBL/GenBank/DDBJ whole genome shotgun (WGS) entry which is preliminary data.</text>
</comment>
<dbReference type="SMART" id="SM00052">
    <property type="entry name" value="EAL"/>
    <property type="match status" value="1"/>
</dbReference>